<evidence type="ECO:0000256" key="1">
    <source>
        <dbReference type="SAM" id="MobiDB-lite"/>
    </source>
</evidence>
<sequence>MDPRERADALLARARARGAFVVTPDDATSPMDAANTQQIPRSAIDRIDHGEDPDTTAVVPSSVIDSVQGSLEKPDTRVGMTPVRPDSREEEVGGLIPTTTQTTGRSDLSRRLEGF</sequence>
<dbReference type="Proteomes" id="UP000199025">
    <property type="component" value="Unassembled WGS sequence"/>
</dbReference>
<dbReference type="RefSeq" id="WP_177228850.1">
    <property type="nucleotide sequence ID" value="NZ_CBDQZW010000011.1"/>
</dbReference>
<name>A0A1I3XSK0_9PSEU</name>
<accession>A0A1I3XSK0</accession>
<keyword evidence="3" id="KW-1185">Reference proteome</keyword>
<dbReference type="AlphaFoldDB" id="A0A1I3XSK0"/>
<evidence type="ECO:0000313" key="3">
    <source>
        <dbReference type="Proteomes" id="UP000199025"/>
    </source>
</evidence>
<feature type="compositionally biased region" description="Polar residues" evidence="1">
    <location>
        <begin position="97"/>
        <end position="106"/>
    </location>
</feature>
<feature type="region of interest" description="Disordered" evidence="1">
    <location>
        <begin position="72"/>
        <end position="115"/>
    </location>
</feature>
<protein>
    <submittedName>
        <fullName evidence="2">Uncharacterized protein</fullName>
    </submittedName>
</protein>
<dbReference type="STRING" id="115433.SAMN05421835_11613"/>
<evidence type="ECO:0000313" key="2">
    <source>
        <dbReference type="EMBL" id="SFK22508.1"/>
    </source>
</evidence>
<proteinExistence type="predicted"/>
<gene>
    <name evidence="2" type="ORF">SAMN05421835_11613</name>
</gene>
<reference evidence="2 3" key="1">
    <citation type="submission" date="2016-10" db="EMBL/GenBank/DDBJ databases">
        <authorList>
            <person name="de Groot N.N."/>
        </authorList>
    </citation>
    <scope>NUCLEOTIDE SEQUENCE [LARGE SCALE GENOMIC DNA]</scope>
    <source>
        <strain evidence="2 3">DSM 44468</strain>
    </source>
</reference>
<organism evidence="2 3">
    <name type="scientific">Amycolatopsis sacchari</name>
    <dbReference type="NCBI Taxonomy" id="115433"/>
    <lineage>
        <taxon>Bacteria</taxon>
        <taxon>Bacillati</taxon>
        <taxon>Actinomycetota</taxon>
        <taxon>Actinomycetes</taxon>
        <taxon>Pseudonocardiales</taxon>
        <taxon>Pseudonocardiaceae</taxon>
        <taxon>Amycolatopsis</taxon>
    </lineage>
</organism>
<dbReference type="EMBL" id="FORP01000016">
    <property type="protein sequence ID" value="SFK22508.1"/>
    <property type="molecule type" value="Genomic_DNA"/>
</dbReference>